<gene>
    <name evidence="3" type="ORF">ZIOFF_074649</name>
</gene>
<feature type="region of interest" description="Disordered" evidence="1">
    <location>
        <begin position="1"/>
        <end position="29"/>
    </location>
</feature>
<dbReference type="EMBL" id="JACMSC010000040">
    <property type="protein sequence ID" value="KAG6467519.1"/>
    <property type="molecule type" value="Genomic_DNA"/>
</dbReference>
<organism evidence="3 4">
    <name type="scientific">Zingiber officinale</name>
    <name type="common">Ginger</name>
    <name type="synonym">Amomum zingiber</name>
    <dbReference type="NCBI Taxonomy" id="94328"/>
    <lineage>
        <taxon>Eukaryota</taxon>
        <taxon>Viridiplantae</taxon>
        <taxon>Streptophyta</taxon>
        <taxon>Embryophyta</taxon>
        <taxon>Tracheophyta</taxon>
        <taxon>Spermatophyta</taxon>
        <taxon>Magnoliopsida</taxon>
        <taxon>Liliopsida</taxon>
        <taxon>Zingiberales</taxon>
        <taxon>Zingiberaceae</taxon>
        <taxon>Zingiber</taxon>
    </lineage>
</organism>
<sequence>MEEEYLNENKKSDPATEKSTKKKKKKNKLQQPIKVVYISNPMKVKATVAEFSSVVQGLTGRDSDLESSLSKYGAVAVDYYGTPDLPPPQEEETCDGSACADLSGDGRAKRAGGQELKLDDHEELPELLSTPPVYYELQGHVHSHH</sequence>
<dbReference type="Proteomes" id="UP000734854">
    <property type="component" value="Unassembled WGS sequence"/>
</dbReference>
<dbReference type="InterPro" id="IPR008889">
    <property type="entry name" value="VQ"/>
</dbReference>
<evidence type="ECO:0000259" key="2">
    <source>
        <dbReference type="Pfam" id="PF05678"/>
    </source>
</evidence>
<evidence type="ECO:0000313" key="4">
    <source>
        <dbReference type="Proteomes" id="UP000734854"/>
    </source>
</evidence>
<name>A0A8J5ES01_ZINOF</name>
<dbReference type="PANTHER" id="PTHR33624">
    <property type="entry name" value="SIGMA FACTOR BINDING PROTEIN 1, CHLOROPLASTIC"/>
    <property type="match status" value="1"/>
</dbReference>
<dbReference type="Pfam" id="PF05678">
    <property type="entry name" value="VQ"/>
    <property type="match status" value="1"/>
</dbReference>
<feature type="domain" description="VQ" evidence="2">
    <location>
        <begin position="38"/>
        <end position="64"/>
    </location>
</feature>
<reference evidence="3 4" key="1">
    <citation type="submission" date="2020-08" db="EMBL/GenBank/DDBJ databases">
        <title>Plant Genome Project.</title>
        <authorList>
            <person name="Zhang R.-G."/>
        </authorList>
    </citation>
    <scope>NUCLEOTIDE SEQUENCE [LARGE SCALE GENOMIC DNA]</scope>
    <source>
        <tissue evidence="3">Rhizome</tissue>
    </source>
</reference>
<keyword evidence="4" id="KW-1185">Reference proteome</keyword>
<feature type="region of interest" description="Disordered" evidence="1">
    <location>
        <begin position="87"/>
        <end position="131"/>
    </location>
</feature>
<dbReference type="PANTHER" id="PTHR33624:SF17">
    <property type="entry name" value="OS07G0687400 PROTEIN"/>
    <property type="match status" value="1"/>
</dbReference>
<proteinExistence type="predicted"/>
<protein>
    <recommendedName>
        <fullName evidence="2">VQ domain-containing protein</fullName>
    </recommendedName>
</protein>
<comment type="caution">
    <text evidence="3">The sequence shown here is derived from an EMBL/GenBank/DDBJ whole genome shotgun (WGS) entry which is preliminary data.</text>
</comment>
<dbReference type="AlphaFoldDB" id="A0A8J5ES01"/>
<evidence type="ECO:0000313" key="3">
    <source>
        <dbReference type="EMBL" id="KAG6467519.1"/>
    </source>
</evidence>
<dbReference type="InterPro" id="IPR039335">
    <property type="entry name" value="SIB1/2"/>
</dbReference>
<feature type="compositionally biased region" description="Basic and acidic residues" evidence="1">
    <location>
        <begin position="7"/>
        <end position="19"/>
    </location>
</feature>
<accession>A0A8J5ES01</accession>
<evidence type="ECO:0000256" key="1">
    <source>
        <dbReference type="SAM" id="MobiDB-lite"/>
    </source>
</evidence>